<reference evidence="2 3" key="1">
    <citation type="journal article" date="2011" name="PLoS Pathog.">
        <title>Endophytic Life Strategies Decoded by Genome and Transcriptome Analyses of the Mutualistic Root Symbiont Piriformospora indica.</title>
        <authorList>
            <person name="Zuccaro A."/>
            <person name="Lahrmann U."/>
            <person name="Guldener U."/>
            <person name="Langen G."/>
            <person name="Pfiffi S."/>
            <person name="Biedenkopf D."/>
            <person name="Wong P."/>
            <person name="Samans B."/>
            <person name="Grimm C."/>
            <person name="Basiewicz M."/>
            <person name="Murat C."/>
            <person name="Martin F."/>
            <person name="Kogel K.H."/>
        </authorList>
    </citation>
    <scope>NUCLEOTIDE SEQUENCE [LARGE SCALE GENOMIC DNA]</scope>
    <source>
        <strain evidence="2 3">DSM 11827</strain>
    </source>
</reference>
<dbReference type="Proteomes" id="UP000007148">
    <property type="component" value="Unassembled WGS sequence"/>
</dbReference>
<dbReference type="CDD" id="cd22851">
    <property type="entry name" value="SMN_N"/>
    <property type="match status" value="1"/>
</dbReference>
<feature type="region of interest" description="Disordered" evidence="1">
    <location>
        <begin position="19"/>
        <end position="104"/>
    </location>
</feature>
<organism evidence="2 3">
    <name type="scientific">Serendipita indica (strain DSM 11827)</name>
    <name type="common">Root endophyte fungus</name>
    <name type="synonym">Piriformospora indica</name>
    <dbReference type="NCBI Taxonomy" id="1109443"/>
    <lineage>
        <taxon>Eukaryota</taxon>
        <taxon>Fungi</taxon>
        <taxon>Dikarya</taxon>
        <taxon>Basidiomycota</taxon>
        <taxon>Agaricomycotina</taxon>
        <taxon>Agaricomycetes</taxon>
        <taxon>Sebacinales</taxon>
        <taxon>Serendipitaceae</taxon>
        <taxon>Serendipita</taxon>
    </lineage>
</organism>
<feature type="region of interest" description="Disordered" evidence="1">
    <location>
        <begin position="314"/>
        <end position="344"/>
    </location>
</feature>
<protein>
    <submittedName>
        <fullName evidence="2">Uncharacterized protein</fullName>
    </submittedName>
</protein>
<evidence type="ECO:0000313" key="2">
    <source>
        <dbReference type="EMBL" id="CCA77887.1"/>
    </source>
</evidence>
<dbReference type="STRING" id="1109443.G4U2Q5"/>
<dbReference type="eggNOG" id="ENOG502SY9H">
    <property type="taxonomic scope" value="Eukaryota"/>
</dbReference>
<feature type="compositionally biased region" description="Acidic residues" evidence="1">
    <location>
        <begin position="325"/>
        <end position="337"/>
    </location>
</feature>
<dbReference type="AlphaFoldDB" id="G4U2Q5"/>
<accession>G4U2Q5</accession>
<sequence>MSRQILSYADLGPISTVTVPISNAINGPPHSGSAQEPPRKRKRTDGPVPQGTPSTSAQTELSSRQRSPNVHHHESKRPFSAPQNSKAKAPLSKARGRSISQHWDAQAAQEVTELMYAEETIEVDVPVNAAGQNANGGVSGVSNGANRSQIAPLKAKSGNKAVKGPKVGESVGLGENEWDDSALIDAWNAAEAEYMEMHGGRKWRCDPVKYSVLWHSTNPVTNQPTGIDTDSDGDQDAPMAEEDEAIDANETTGNVEFSLPSAPDFTHLQFVSAMGEKADSSTLDYAFNKAKEASYALGYWTAMYHLQLKHMETQKVPSEKLDNQEPADEQEEAEAEDAFVATQR</sequence>
<dbReference type="InParanoid" id="G4U2Q5"/>
<name>G4U2Q5_SERID</name>
<dbReference type="HOGENOM" id="CLU_806785_0_0_1"/>
<dbReference type="OrthoDB" id="197400at2759"/>
<feature type="compositionally biased region" description="Polar residues" evidence="1">
    <location>
        <begin position="51"/>
        <end position="68"/>
    </location>
</feature>
<feature type="compositionally biased region" description="Basic and acidic residues" evidence="1">
    <location>
        <begin position="314"/>
        <end position="323"/>
    </location>
</feature>
<keyword evidence="3" id="KW-1185">Reference proteome</keyword>
<comment type="caution">
    <text evidence="2">The sequence shown here is derived from an EMBL/GenBank/DDBJ whole genome shotgun (WGS) entry which is preliminary data.</text>
</comment>
<proteinExistence type="predicted"/>
<evidence type="ECO:0000313" key="3">
    <source>
        <dbReference type="Proteomes" id="UP000007148"/>
    </source>
</evidence>
<gene>
    <name evidence="2" type="ORF">PIIN_00532</name>
</gene>
<dbReference type="EMBL" id="CAFZ01001876">
    <property type="protein sequence ID" value="CCA77887.1"/>
    <property type="molecule type" value="Genomic_DNA"/>
</dbReference>
<evidence type="ECO:0000256" key="1">
    <source>
        <dbReference type="SAM" id="MobiDB-lite"/>
    </source>
</evidence>